<evidence type="ECO:0000313" key="4">
    <source>
        <dbReference type="Proteomes" id="UP000295444"/>
    </source>
</evidence>
<dbReference type="RefSeq" id="WP_243754032.1">
    <property type="nucleotide sequence ID" value="NZ_SNXZ01000002.1"/>
</dbReference>
<evidence type="ECO:0000259" key="1">
    <source>
        <dbReference type="Pfam" id="PF00724"/>
    </source>
</evidence>
<dbReference type="AlphaFoldDB" id="A0A4R6SHF5"/>
<evidence type="ECO:0000313" key="3">
    <source>
        <dbReference type="EMBL" id="TDQ01047.1"/>
    </source>
</evidence>
<sequence>MRPLRVSVLGAGPAGLYLSLLLKKAQPAHEITVLERNPADATYGWGVVFSEETLGALRDADQASYLEITDTFARWDAIDIRYRDRTLRSRGHSFSAIARRTLLGITQRRCREVGVRLEFGTEVTDPSTLDGDLVVAADGVNSLIRRAQDKVFGGRITPQGCKYVWYGTDLVFDAFTFLFKETEHGLFQVHGYPFDEDTSTFIVECPRHTWESAGLDKMDEAQSMAFCADLFADELGGHELKSNKSLWLDFPRLVTKHWHSANPDGSRTVLLGDSAHTAHFTIGSGTKLAMEDAIALAAAVDRHTDLGAALVDYELERKPVIDRFQQAAASSADYFERVSRHTGLDPLPFAFNLLTRSGRIGHASLSVRDPSFVRAVDSWFGTAGESTTAVCPPPLFTPFRVGELVLRNRIVQDTPGGGLLLVGTEPVTEDGRRTPSDGLKWTAVLESAQGAAVGLRIGHAGRRGATREPVHGVDVPLPAEQAWPLVAASPIPYGPRSAVPRELDAEGMVRIRDAFVAMARKAVDFDLLELDMAHGFLLGGFLSPLTNKRADCYGGDLDARLRYPLEVLRAVREAWSKPLSVRLSVTDWSARGTTPDEGVAMAHAMAQAGADLIHVAAGQTVPEGMPDYRRGFLTPLADRVRSEAGVPTMVGGYLTTLDEVNTVIAAARADLCVLAPPDREWTTP</sequence>
<dbReference type="PANTHER" id="PTHR43303">
    <property type="entry name" value="NADPH DEHYDROGENASE C23G7.10C-RELATED"/>
    <property type="match status" value="1"/>
</dbReference>
<accession>A0A4R6SHF5</accession>
<protein>
    <submittedName>
        <fullName evidence="3">Anthraniloyl-CoA monooxygenase</fullName>
    </submittedName>
</protein>
<reference evidence="3 4" key="1">
    <citation type="submission" date="2019-03" db="EMBL/GenBank/DDBJ databases">
        <title>Genomic Encyclopedia of Type Strains, Phase IV (KMG-IV): sequencing the most valuable type-strain genomes for metagenomic binning, comparative biology and taxonomic classification.</title>
        <authorList>
            <person name="Goeker M."/>
        </authorList>
    </citation>
    <scope>NUCLEOTIDE SEQUENCE [LARGE SCALE GENOMIC DNA]</scope>
    <source>
        <strain evidence="3 4">DSM 45361</strain>
    </source>
</reference>
<proteinExistence type="predicted"/>
<dbReference type="Proteomes" id="UP000295444">
    <property type="component" value="Unassembled WGS sequence"/>
</dbReference>
<dbReference type="InterPro" id="IPR001155">
    <property type="entry name" value="OxRdtase_FMN_N"/>
</dbReference>
<dbReference type="GO" id="GO:0050661">
    <property type="term" value="F:NADP binding"/>
    <property type="evidence" value="ECO:0007669"/>
    <property type="project" value="InterPro"/>
</dbReference>
<dbReference type="InterPro" id="IPR002938">
    <property type="entry name" value="FAD-bd"/>
</dbReference>
<keyword evidence="4" id="KW-1185">Reference proteome</keyword>
<dbReference type="Gene3D" id="3.30.9.20">
    <property type="match status" value="1"/>
</dbReference>
<keyword evidence="3" id="KW-0560">Oxidoreductase</keyword>
<name>A0A4R6SHF5_LABRH</name>
<dbReference type="GO" id="GO:0010181">
    <property type="term" value="F:FMN binding"/>
    <property type="evidence" value="ECO:0007669"/>
    <property type="project" value="InterPro"/>
</dbReference>
<dbReference type="Gene3D" id="3.20.20.70">
    <property type="entry name" value="Aldolase class I"/>
    <property type="match status" value="1"/>
</dbReference>
<dbReference type="Pfam" id="PF01494">
    <property type="entry name" value="FAD_binding_3"/>
    <property type="match status" value="1"/>
</dbReference>
<comment type="caution">
    <text evidence="3">The sequence shown here is derived from an EMBL/GenBank/DDBJ whole genome shotgun (WGS) entry which is preliminary data.</text>
</comment>
<dbReference type="SUPFAM" id="SSF51905">
    <property type="entry name" value="FAD/NAD(P)-binding domain"/>
    <property type="match status" value="1"/>
</dbReference>
<dbReference type="SUPFAM" id="SSF51395">
    <property type="entry name" value="FMN-linked oxidoreductases"/>
    <property type="match status" value="1"/>
</dbReference>
<dbReference type="Gene3D" id="3.50.50.60">
    <property type="entry name" value="FAD/NAD(P)-binding domain"/>
    <property type="match status" value="1"/>
</dbReference>
<dbReference type="PRINTS" id="PR00420">
    <property type="entry name" value="RNGMNOXGNASE"/>
</dbReference>
<dbReference type="GO" id="GO:0003959">
    <property type="term" value="F:NADPH dehydrogenase activity"/>
    <property type="evidence" value="ECO:0007669"/>
    <property type="project" value="InterPro"/>
</dbReference>
<dbReference type="InterPro" id="IPR036188">
    <property type="entry name" value="FAD/NAD-bd_sf"/>
</dbReference>
<dbReference type="Pfam" id="PF00724">
    <property type="entry name" value="Oxidored_FMN"/>
    <property type="match status" value="1"/>
</dbReference>
<dbReference type="GO" id="GO:0004497">
    <property type="term" value="F:monooxygenase activity"/>
    <property type="evidence" value="ECO:0007669"/>
    <property type="project" value="UniProtKB-KW"/>
</dbReference>
<dbReference type="GO" id="GO:0071949">
    <property type="term" value="F:FAD binding"/>
    <property type="evidence" value="ECO:0007669"/>
    <property type="project" value="InterPro"/>
</dbReference>
<dbReference type="InterPro" id="IPR013785">
    <property type="entry name" value="Aldolase_TIM"/>
</dbReference>
<organism evidence="3 4">
    <name type="scientific">Labedaea rhizosphaerae</name>
    <dbReference type="NCBI Taxonomy" id="598644"/>
    <lineage>
        <taxon>Bacteria</taxon>
        <taxon>Bacillati</taxon>
        <taxon>Actinomycetota</taxon>
        <taxon>Actinomycetes</taxon>
        <taxon>Pseudonocardiales</taxon>
        <taxon>Pseudonocardiaceae</taxon>
        <taxon>Labedaea</taxon>
    </lineage>
</organism>
<dbReference type="PANTHER" id="PTHR43303:SF3">
    <property type="entry name" value="BLR3436 PROTEIN"/>
    <property type="match status" value="1"/>
</dbReference>
<feature type="domain" description="FAD-binding" evidence="2">
    <location>
        <begin position="122"/>
        <end position="325"/>
    </location>
</feature>
<feature type="domain" description="NADH:flavin oxidoreductase/NADH oxidase N-terminal" evidence="1">
    <location>
        <begin position="449"/>
        <end position="632"/>
    </location>
</feature>
<evidence type="ECO:0000259" key="2">
    <source>
        <dbReference type="Pfam" id="PF01494"/>
    </source>
</evidence>
<keyword evidence="3" id="KW-0503">Monooxygenase</keyword>
<dbReference type="EMBL" id="SNXZ01000002">
    <property type="protein sequence ID" value="TDQ01047.1"/>
    <property type="molecule type" value="Genomic_DNA"/>
</dbReference>
<gene>
    <name evidence="3" type="ORF">EV186_102914</name>
</gene>
<dbReference type="InterPro" id="IPR044152">
    <property type="entry name" value="YqjM-like"/>
</dbReference>